<evidence type="ECO:0000256" key="1">
    <source>
        <dbReference type="ARBA" id="ARBA00004613"/>
    </source>
</evidence>
<keyword evidence="4" id="KW-1015">Disulfide bond</keyword>
<evidence type="ECO:0000256" key="5">
    <source>
        <dbReference type="SAM" id="SignalP"/>
    </source>
</evidence>
<organism evidence="6 7">
    <name type="scientific">Ditylenchus dipsaci</name>
    <dbReference type="NCBI Taxonomy" id="166011"/>
    <lineage>
        <taxon>Eukaryota</taxon>
        <taxon>Metazoa</taxon>
        <taxon>Ecdysozoa</taxon>
        <taxon>Nematoda</taxon>
        <taxon>Chromadorea</taxon>
        <taxon>Rhabditida</taxon>
        <taxon>Tylenchina</taxon>
        <taxon>Tylenchomorpha</taxon>
        <taxon>Sphaerularioidea</taxon>
        <taxon>Anguinidae</taxon>
        <taxon>Anguininae</taxon>
        <taxon>Ditylenchus</taxon>
    </lineage>
</organism>
<reference evidence="7" key="1">
    <citation type="submission" date="2022-11" db="UniProtKB">
        <authorList>
            <consortium name="WormBaseParasite"/>
        </authorList>
    </citation>
    <scope>IDENTIFICATION</scope>
</reference>
<dbReference type="PANTHER" id="PTHR11844">
    <property type="entry name" value="METALLOPROTEASE INHIBITOR"/>
    <property type="match status" value="1"/>
</dbReference>
<dbReference type="GO" id="GO:0046872">
    <property type="term" value="F:metal ion binding"/>
    <property type="evidence" value="ECO:0007669"/>
    <property type="project" value="UniProtKB-KW"/>
</dbReference>
<dbReference type="Pfam" id="PF00965">
    <property type="entry name" value="TIMP"/>
    <property type="match status" value="1"/>
</dbReference>
<keyword evidence="3" id="KW-0862">Zinc</keyword>
<feature type="disulfide bond" evidence="4">
    <location>
        <begin position="24"/>
        <end position="103"/>
    </location>
</feature>
<keyword evidence="2" id="KW-0964">Secreted</keyword>
<evidence type="ECO:0000256" key="4">
    <source>
        <dbReference type="PIRSR" id="PIRSR601820-3"/>
    </source>
</evidence>
<feature type="binding site" evidence="3">
    <location>
        <position position="22"/>
    </location>
    <ligand>
        <name>Zn(2+)</name>
        <dbReference type="ChEBI" id="CHEBI:29105"/>
        <note>ligand shared with metalloproteinase partner</note>
    </ligand>
</feature>
<dbReference type="AlphaFoldDB" id="A0A915DFW3"/>
<evidence type="ECO:0000313" key="6">
    <source>
        <dbReference type="Proteomes" id="UP000887574"/>
    </source>
</evidence>
<dbReference type="GO" id="GO:0005615">
    <property type="term" value="C:extracellular space"/>
    <property type="evidence" value="ECO:0007669"/>
    <property type="project" value="TreeGrafter"/>
</dbReference>
<dbReference type="WBParaSite" id="jg19449">
    <property type="protein sequence ID" value="jg19449"/>
    <property type="gene ID" value="jg19449"/>
</dbReference>
<dbReference type="GO" id="GO:0051045">
    <property type="term" value="P:negative regulation of membrane protein ectodomain proteolysis"/>
    <property type="evidence" value="ECO:0007669"/>
    <property type="project" value="TreeGrafter"/>
</dbReference>
<proteinExistence type="predicted"/>
<evidence type="ECO:0000256" key="3">
    <source>
        <dbReference type="PIRSR" id="PIRSR601820-1"/>
    </source>
</evidence>
<sequence>MKRRFVLYLITVFDLFVFSISCKCPEPDIIDTFCHADFVGHIKVLAKEIGPGVKHVESFKDGNWPEQITTSGKDSSCSVELEIGKDYILSGYKASSSIKVTKCDVATEWDYLRMQEKRQIWLKNFQNCEAPLCVQNKAALYTSLCN</sequence>
<feature type="chain" id="PRO_5037273236" evidence="5">
    <location>
        <begin position="23"/>
        <end position="146"/>
    </location>
</feature>
<keyword evidence="5" id="KW-0732">Signal</keyword>
<evidence type="ECO:0000256" key="2">
    <source>
        <dbReference type="ARBA" id="ARBA00022525"/>
    </source>
</evidence>
<dbReference type="InterPro" id="IPR008993">
    <property type="entry name" value="TIMP-like_OB-fold"/>
</dbReference>
<dbReference type="GO" id="GO:0008191">
    <property type="term" value="F:metalloendopeptidase inhibitor activity"/>
    <property type="evidence" value="ECO:0007669"/>
    <property type="project" value="InterPro"/>
</dbReference>
<dbReference type="Gene3D" id="2.40.50.120">
    <property type="match status" value="1"/>
</dbReference>
<dbReference type="SUPFAM" id="SSF50242">
    <property type="entry name" value="TIMP-like"/>
    <property type="match status" value="1"/>
</dbReference>
<name>A0A915DFW3_9BILA</name>
<keyword evidence="3" id="KW-0479">Metal-binding</keyword>
<dbReference type="InterPro" id="IPR001820">
    <property type="entry name" value="TIMP"/>
</dbReference>
<dbReference type="PANTHER" id="PTHR11844:SF25">
    <property type="entry name" value="NTR DOMAIN-CONTAINING PROTEIN"/>
    <property type="match status" value="1"/>
</dbReference>
<accession>A0A915DFW3</accession>
<feature type="disulfide bond" evidence="4">
    <location>
        <begin position="34"/>
        <end position="128"/>
    </location>
</feature>
<feature type="disulfide bond" evidence="4">
    <location>
        <begin position="22"/>
        <end position="77"/>
    </location>
</feature>
<dbReference type="Proteomes" id="UP000887574">
    <property type="component" value="Unplaced"/>
</dbReference>
<feature type="signal peptide" evidence="5">
    <location>
        <begin position="1"/>
        <end position="22"/>
    </location>
</feature>
<evidence type="ECO:0000313" key="7">
    <source>
        <dbReference type="WBParaSite" id="jg19449"/>
    </source>
</evidence>
<keyword evidence="6" id="KW-1185">Reference proteome</keyword>
<dbReference type="GO" id="GO:0031012">
    <property type="term" value="C:extracellular matrix"/>
    <property type="evidence" value="ECO:0007669"/>
    <property type="project" value="TreeGrafter"/>
</dbReference>
<protein>
    <submittedName>
        <fullName evidence="7">NTR domain-containing protein</fullName>
    </submittedName>
</protein>
<comment type="subcellular location">
    <subcellularLocation>
        <location evidence="1">Secreted</location>
    </subcellularLocation>
</comment>
<dbReference type="GO" id="GO:0002020">
    <property type="term" value="F:protease binding"/>
    <property type="evidence" value="ECO:0007669"/>
    <property type="project" value="TreeGrafter"/>
</dbReference>